<feature type="compositionally biased region" description="Basic and acidic residues" evidence="6">
    <location>
        <begin position="32"/>
        <end position="41"/>
    </location>
</feature>
<feature type="compositionally biased region" description="Polar residues" evidence="6">
    <location>
        <begin position="42"/>
        <end position="61"/>
    </location>
</feature>
<dbReference type="GO" id="GO:0046540">
    <property type="term" value="C:U4/U6 x U5 tri-snRNP complex"/>
    <property type="evidence" value="ECO:0007669"/>
    <property type="project" value="InterPro"/>
</dbReference>
<dbReference type="PANTHER" id="PTHR14212:SF0">
    <property type="entry name" value="U4_U6 SMALL NUCLEAR RIBONUCLEOPROTEIN PRP3"/>
    <property type="match status" value="1"/>
</dbReference>
<evidence type="ECO:0000313" key="10">
    <source>
        <dbReference type="Proteomes" id="UP000245699"/>
    </source>
</evidence>
<sequence length="626" mass="71297">MSASANKRRIEEMLAEKKAAIMQKFSKISKNQVREPVEEKTNQSAGQSRTSTINSAQRSIDPSSNTPTSTSDPRTTETGVFSNKINLNQIQNQIAAAKAQAQLKLQSYMNSKNATRGTSNEAQTYKVAENEERNSMNKRTFPETSMQVLPKSKKQRNLALLPKFSTIKINQSRMEAVEISRNKREVKKQNLRKANEAKEIVNPYLEHLGTGSGMVAENFVAEIDPNVISANKMKKRKGFQFVKQGTYSRIAEEARSKARLEEMKKKIAERVKKAGLELEIKESEAVVLTQKEPPEMEWWDAPLLQNTNYKEFESYINQLSISTSLESLSIPVTHYIQHPIPIDMLAKANQTIMPKKLMLTQKEHKKLRRQRRQELLKDKREKIQMGLLPPEKPKVRLSNLMRVMGSQAIQDPTKMEAMARSQMKERLSAHVKANTERKLTKEAKHAKILEKSKRDENLGIYSCVFKILSLDNSKLRYKVNINAKQLNLAGVCLIYPRFSLVVVEGGMKAVRQYKKLMQRRINWTEPILDFAKKETINKPGVDGKTETEIEGEADDAGLTAKIENNKCDLVWEGQMTHKNFKSFKVHICPSESIAKGWLSSVGLESYWDTAATFRNSNQLVDDYASE</sequence>
<dbReference type="AlphaFoldDB" id="A0A2T9YCU7"/>
<keyword evidence="4" id="KW-0539">Nucleus</keyword>
<gene>
    <name evidence="9" type="ORF">BB559_004743</name>
</gene>
<dbReference type="InterPro" id="IPR010541">
    <property type="entry name" value="Prp3_C"/>
</dbReference>
<keyword evidence="2" id="KW-0507">mRNA processing</keyword>
<name>A0A2T9YCU7_9FUNG</name>
<protein>
    <submittedName>
        <fullName evidence="9">Uncharacterized protein</fullName>
    </submittedName>
</protein>
<dbReference type="CDD" id="cd24162">
    <property type="entry name" value="Prp3_C"/>
    <property type="match status" value="1"/>
</dbReference>
<comment type="caution">
    <text evidence="9">The sequence shown here is derived from an EMBL/GenBank/DDBJ whole genome shotgun (WGS) entry which is preliminary data.</text>
</comment>
<dbReference type="InterPro" id="IPR013881">
    <property type="entry name" value="Pre-mRNA_splic_Prp3_dom"/>
</dbReference>
<dbReference type="Pfam" id="PF06544">
    <property type="entry name" value="Prp3_C"/>
    <property type="match status" value="1"/>
</dbReference>
<evidence type="ECO:0000256" key="2">
    <source>
        <dbReference type="ARBA" id="ARBA00022664"/>
    </source>
</evidence>
<proteinExistence type="predicted"/>
<feature type="coiled-coil region" evidence="5">
    <location>
        <begin position="250"/>
        <end position="277"/>
    </location>
</feature>
<dbReference type="STRING" id="61424.A0A2T9YCU7"/>
<keyword evidence="10" id="KW-1185">Reference proteome</keyword>
<evidence type="ECO:0000259" key="7">
    <source>
        <dbReference type="Pfam" id="PF06544"/>
    </source>
</evidence>
<evidence type="ECO:0000256" key="5">
    <source>
        <dbReference type="SAM" id="Coils"/>
    </source>
</evidence>
<reference evidence="9 10" key="1">
    <citation type="journal article" date="2018" name="MBio">
        <title>Comparative Genomics Reveals the Core Gene Toolbox for the Fungus-Insect Symbiosis.</title>
        <authorList>
            <person name="Wang Y."/>
            <person name="Stata M."/>
            <person name="Wang W."/>
            <person name="Stajich J.E."/>
            <person name="White M.M."/>
            <person name="Moncalvo J.M."/>
        </authorList>
    </citation>
    <scope>NUCLEOTIDE SEQUENCE [LARGE SCALE GENOMIC DNA]</scope>
    <source>
        <strain evidence="9 10">AUS-77-4</strain>
    </source>
</reference>
<dbReference type="Pfam" id="PF08572">
    <property type="entry name" value="PRP3"/>
    <property type="match status" value="1"/>
</dbReference>
<evidence type="ECO:0000256" key="4">
    <source>
        <dbReference type="ARBA" id="ARBA00023242"/>
    </source>
</evidence>
<dbReference type="PANTHER" id="PTHR14212">
    <property type="entry name" value="U4/U6-ASSOCIATED RNA SPLICING FACTOR-RELATED"/>
    <property type="match status" value="1"/>
</dbReference>
<feature type="compositionally biased region" description="Low complexity" evidence="6">
    <location>
        <begin position="62"/>
        <end position="79"/>
    </location>
</feature>
<evidence type="ECO:0000256" key="6">
    <source>
        <dbReference type="SAM" id="MobiDB-lite"/>
    </source>
</evidence>
<dbReference type="InterPro" id="IPR027104">
    <property type="entry name" value="Prp3"/>
</dbReference>
<dbReference type="OrthoDB" id="10264544at2759"/>
<dbReference type="EMBL" id="MBFT01000495">
    <property type="protein sequence ID" value="PVU90177.1"/>
    <property type="molecule type" value="Genomic_DNA"/>
</dbReference>
<comment type="subcellular location">
    <subcellularLocation>
        <location evidence="1">Nucleus</location>
    </subcellularLocation>
</comment>
<accession>A0A2T9YCU7</accession>
<dbReference type="GO" id="GO:0000398">
    <property type="term" value="P:mRNA splicing, via spliceosome"/>
    <property type="evidence" value="ECO:0007669"/>
    <property type="project" value="InterPro"/>
</dbReference>
<organism evidence="9 10">
    <name type="scientific">Furculomyces boomerangus</name>
    <dbReference type="NCBI Taxonomy" id="61424"/>
    <lineage>
        <taxon>Eukaryota</taxon>
        <taxon>Fungi</taxon>
        <taxon>Fungi incertae sedis</taxon>
        <taxon>Zoopagomycota</taxon>
        <taxon>Kickxellomycotina</taxon>
        <taxon>Harpellomycetes</taxon>
        <taxon>Harpellales</taxon>
        <taxon>Harpellaceae</taxon>
        <taxon>Furculomyces</taxon>
    </lineage>
</organism>
<feature type="domain" description="Small nuclear ribonucleoprotein Prp3 C-terminal" evidence="7">
    <location>
        <begin position="463"/>
        <end position="610"/>
    </location>
</feature>
<evidence type="ECO:0000256" key="1">
    <source>
        <dbReference type="ARBA" id="ARBA00004123"/>
    </source>
</evidence>
<feature type="domain" description="Pre-mRNA-splicing factor 3" evidence="8">
    <location>
        <begin position="224"/>
        <end position="440"/>
    </location>
</feature>
<evidence type="ECO:0000313" key="9">
    <source>
        <dbReference type="EMBL" id="PVU90177.1"/>
    </source>
</evidence>
<keyword evidence="5" id="KW-0175">Coiled coil</keyword>
<keyword evidence="3" id="KW-0508">mRNA splicing</keyword>
<evidence type="ECO:0000256" key="3">
    <source>
        <dbReference type="ARBA" id="ARBA00023187"/>
    </source>
</evidence>
<dbReference type="Proteomes" id="UP000245699">
    <property type="component" value="Unassembled WGS sequence"/>
</dbReference>
<evidence type="ECO:0000259" key="8">
    <source>
        <dbReference type="Pfam" id="PF08572"/>
    </source>
</evidence>
<feature type="region of interest" description="Disordered" evidence="6">
    <location>
        <begin position="26"/>
        <end position="79"/>
    </location>
</feature>